<evidence type="ECO:0000256" key="2">
    <source>
        <dbReference type="ARBA" id="ARBA00022475"/>
    </source>
</evidence>
<organism evidence="14 15">
    <name type="scientific">Clostridium sartagoforme</name>
    <dbReference type="NCBI Taxonomy" id="84031"/>
    <lineage>
        <taxon>Bacteria</taxon>
        <taxon>Bacillati</taxon>
        <taxon>Bacillota</taxon>
        <taxon>Clostridia</taxon>
        <taxon>Eubacteriales</taxon>
        <taxon>Clostridiaceae</taxon>
        <taxon>Clostridium</taxon>
    </lineage>
</organism>
<dbReference type="Gene3D" id="3.30.450.20">
    <property type="entry name" value="PAS domain"/>
    <property type="match status" value="1"/>
</dbReference>
<evidence type="ECO:0000256" key="12">
    <source>
        <dbReference type="SAM" id="Phobius"/>
    </source>
</evidence>
<keyword evidence="5 12" id="KW-0812">Transmembrane</keyword>
<comment type="subcellular location">
    <subcellularLocation>
        <location evidence="1">Cell membrane</location>
        <topology evidence="1">Multi-pass membrane protein</topology>
    </subcellularLocation>
</comment>
<proteinExistence type="predicted"/>
<protein>
    <submittedName>
        <fullName evidence="14">HAMP domain-containing protein</fullName>
    </submittedName>
</protein>
<keyword evidence="6" id="KW-0547">Nucleotide-binding</keyword>
<dbReference type="AlphaFoldDB" id="A0A4S2DQ08"/>
<dbReference type="Pfam" id="PF02518">
    <property type="entry name" value="HATPase_c"/>
    <property type="match status" value="1"/>
</dbReference>
<evidence type="ECO:0000259" key="13">
    <source>
        <dbReference type="PROSITE" id="PS50885"/>
    </source>
</evidence>
<keyword evidence="2" id="KW-1003">Cell membrane</keyword>
<dbReference type="SUPFAM" id="SSF158472">
    <property type="entry name" value="HAMP domain-like"/>
    <property type="match status" value="1"/>
</dbReference>
<evidence type="ECO:0000256" key="10">
    <source>
        <dbReference type="ARBA" id="ARBA00023012"/>
    </source>
</evidence>
<dbReference type="Pfam" id="PF06580">
    <property type="entry name" value="His_kinase"/>
    <property type="match status" value="1"/>
</dbReference>
<reference evidence="14 15" key="1">
    <citation type="submission" date="2019-04" db="EMBL/GenBank/DDBJ databases">
        <title>Microbes associate with the intestines of laboratory mice.</title>
        <authorList>
            <person name="Navarre W."/>
            <person name="Wong E."/>
            <person name="Huang K."/>
            <person name="Tropini C."/>
            <person name="Ng K."/>
            <person name="Yu B."/>
        </authorList>
    </citation>
    <scope>NUCLEOTIDE SEQUENCE [LARGE SCALE GENOMIC DNA]</scope>
    <source>
        <strain evidence="14 15">NM50_B9-20</strain>
    </source>
</reference>
<evidence type="ECO:0000256" key="8">
    <source>
        <dbReference type="ARBA" id="ARBA00022840"/>
    </source>
</evidence>
<evidence type="ECO:0000256" key="5">
    <source>
        <dbReference type="ARBA" id="ARBA00022692"/>
    </source>
</evidence>
<dbReference type="Gene3D" id="6.10.340.10">
    <property type="match status" value="1"/>
</dbReference>
<dbReference type="CDD" id="cd06225">
    <property type="entry name" value="HAMP"/>
    <property type="match status" value="1"/>
</dbReference>
<evidence type="ECO:0000313" key="15">
    <source>
        <dbReference type="Proteomes" id="UP000306888"/>
    </source>
</evidence>
<feature type="domain" description="HAMP" evidence="13">
    <location>
        <begin position="356"/>
        <end position="408"/>
    </location>
</feature>
<keyword evidence="3" id="KW-0597">Phosphoprotein</keyword>
<dbReference type="EMBL" id="SRYR01000001">
    <property type="protein sequence ID" value="TGY44265.1"/>
    <property type="molecule type" value="Genomic_DNA"/>
</dbReference>
<evidence type="ECO:0000256" key="1">
    <source>
        <dbReference type="ARBA" id="ARBA00004651"/>
    </source>
</evidence>
<dbReference type="InterPro" id="IPR050640">
    <property type="entry name" value="Bact_2-comp_sensor_kinase"/>
</dbReference>
<evidence type="ECO:0000256" key="6">
    <source>
        <dbReference type="ARBA" id="ARBA00022741"/>
    </source>
</evidence>
<evidence type="ECO:0000256" key="11">
    <source>
        <dbReference type="ARBA" id="ARBA00023136"/>
    </source>
</evidence>
<keyword evidence="9 12" id="KW-1133">Transmembrane helix</keyword>
<keyword evidence="4" id="KW-0808">Transferase</keyword>
<feature type="transmembrane region" description="Helical" evidence="12">
    <location>
        <begin position="337"/>
        <end position="362"/>
    </location>
</feature>
<dbReference type="InterPro" id="IPR010559">
    <property type="entry name" value="Sig_transdc_His_kin_internal"/>
</dbReference>
<feature type="transmembrane region" description="Helical" evidence="12">
    <location>
        <begin position="28"/>
        <end position="48"/>
    </location>
</feature>
<dbReference type="GO" id="GO:0000155">
    <property type="term" value="F:phosphorelay sensor kinase activity"/>
    <property type="evidence" value="ECO:0007669"/>
    <property type="project" value="InterPro"/>
</dbReference>
<name>A0A4S2DQ08_9CLOT</name>
<dbReference type="PANTHER" id="PTHR34220">
    <property type="entry name" value="SENSOR HISTIDINE KINASE YPDA"/>
    <property type="match status" value="1"/>
</dbReference>
<dbReference type="RefSeq" id="WP_136005340.1">
    <property type="nucleotide sequence ID" value="NZ_SRYR01000001.1"/>
</dbReference>
<sequence length="644" mass="74454">MFKIFQHKSNLLNKIIIYFRKVHILKRLLISFLIVILVPTIIIATFNYRTYSKEMESTITYYLELLTENIYEILLKEMEYYENLSYKVYKDEYISSLLIENEKIALNKESTTEDKSKYEQNKKIINDMLFTLTSDHEYVSNVQIITPYDQYTQISRDERKKGAIISNLNIFRNSPEYTDAINNNGYPLWFDQPQGQTIFLNQNNNNQTIFNHISMSRSLIDFHTGKTLGVIHMNIDLRFLINIKGIKFDNKGNILFMSKAGSLMSLNENVKIPAISQDSEIVEKIYSTSSGSLTEYISGKPYLIYFKQLPNSPYYLIYIIDKLSIFSSSKTIFKLNFNVLLICTFLALILAYMVTLSIIIPLNKLKKNMDKAARKNLNVFYEDNSNDEISNLGNDFNNMIGDIESLIDNLYKAEINEKTLNFRKKNAELNALQMQINPHFLYNTLDLIRWESMYEVNGESKVSTMIEDFSKLLRLSVKKGNDLVTIAEEINHIQAYLKVINYKYTNKILLKTNLNFDISQYKISKLTFQPLVENSIIHGFVNNPLDKTIEISGSVVNEKIVITIKDNGIGMEEDKIKEVKNSLSNKTIITNKIGICNVNERIKLYSSDKFGLSIYSKYGEGTIITITFPTTIDTNSVSKEGLYV</sequence>
<dbReference type="GO" id="GO:0005524">
    <property type="term" value="F:ATP binding"/>
    <property type="evidence" value="ECO:0007669"/>
    <property type="project" value="UniProtKB-KW"/>
</dbReference>
<evidence type="ECO:0000256" key="9">
    <source>
        <dbReference type="ARBA" id="ARBA00022989"/>
    </source>
</evidence>
<gene>
    <name evidence="14" type="ORF">E5347_05505</name>
</gene>
<dbReference type="InterPro" id="IPR003594">
    <property type="entry name" value="HATPase_dom"/>
</dbReference>
<dbReference type="PROSITE" id="PS50885">
    <property type="entry name" value="HAMP"/>
    <property type="match status" value="1"/>
</dbReference>
<evidence type="ECO:0000256" key="7">
    <source>
        <dbReference type="ARBA" id="ARBA00022777"/>
    </source>
</evidence>
<dbReference type="OrthoDB" id="9809348at2"/>
<dbReference type="InterPro" id="IPR003660">
    <property type="entry name" value="HAMP_dom"/>
</dbReference>
<keyword evidence="7" id="KW-0418">Kinase</keyword>
<dbReference type="Proteomes" id="UP000306888">
    <property type="component" value="Unassembled WGS sequence"/>
</dbReference>
<keyword evidence="8" id="KW-0067">ATP-binding</keyword>
<dbReference type="InterPro" id="IPR036890">
    <property type="entry name" value="HATPase_C_sf"/>
</dbReference>
<evidence type="ECO:0000256" key="4">
    <source>
        <dbReference type="ARBA" id="ARBA00022679"/>
    </source>
</evidence>
<dbReference type="SUPFAM" id="SSF55874">
    <property type="entry name" value="ATPase domain of HSP90 chaperone/DNA topoisomerase II/histidine kinase"/>
    <property type="match status" value="1"/>
</dbReference>
<dbReference type="Gene3D" id="3.30.565.10">
    <property type="entry name" value="Histidine kinase-like ATPase, C-terminal domain"/>
    <property type="match status" value="1"/>
</dbReference>
<accession>A0A4S2DQ08</accession>
<dbReference type="GO" id="GO:0005886">
    <property type="term" value="C:plasma membrane"/>
    <property type="evidence" value="ECO:0007669"/>
    <property type="project" value="UniProtKB-SubCell"/>
</dbReference>
<keyword evidence="15" id="KW-1185">Reference proteome</keyword>
<evidence type="ECO:0000256" key="3">
    <source>
        <dbReference type="ARBA" id="ARBA00022553"/>
    </source>
</evidence>
<dbReference type="PANTHER" id="PTHR34220:SF11">
    <property type="entry name" value="SENSOR PROTEIN KINASE HPTS"/>
    <property type="match status" value="1"/>
</dbReference>
<comment type="caution">
    <text evidence="14">The sequence shown here is derived from an EMBL/GenBank/DDBJ whole genome shotgun (WGS) entry which is preliminary data.</text>
</comment>
<keyword evidence="10" id="KW-0902">Two-component regulatory system</keyword>
<evidence type="ECO:0000313" key="14">
    <source>
        <dbReference type="EMBL" id="TGY44265.1"/>
    </source>
</evidence>
<keyword evidence="11 12" id="KW-0472">Membrane</keyword>